<proteinExistence type="predicted"/>
<dbReference type="EMBL" id="CAJOBH010007688">
    <property type="protein sequence ID" value="CAF4091560.1"/>
    <property type="molecule type" value="Genomic_DNA"/>
</dbReference>
<organism evidence="1 7">
    <name type="scientific">Rotaria magnacalcarata</name>
    <dbReference type="NCBI Taxonomy" id="392030"/>
    <lineage>
        <taxon>Eukaryota</taxon>
        <taxon>Metazoa</taxon>
        <taxon>Spiralia</taxon>
        <taxon>Gnathifera</taxon>
        <taxon>Rotifera</taxon>
        <taxon>Eurotatoria</taxon>
        <taxon>Bdelloidea</taxon>
        <taxon>Philodinida</taxon>
        <taxon>Philodinidae</taxon>
        <taxon>Rotaria</taxon>
    </lineage>
</organism>
<keyword evidence="8" id="KW-1185">Reference proteome</keyword>
<reference evidence="1" key="1">
    <citation type="submission" date="2021-02" db="EMBL/GenBank/DDBJ databases">
        <authorList>
            <person name="Nowell W R."/>
        </authorList>
    </citation>
    <scope>NUCLEOTIDE SEQUENCE</scope>
</reference>
<evidence type="ECO:0000313" key="3">
    <source>
        <dbReference type="EMBL" id="CAF4031323.1"/>
    </source>
</evidence>
<evidence type="ECO:0000313" key="2">
    <source>
        <dbReference type="EMBL" id="CAF3979427.1"/>
    </source>
</evidence>
<evidence type="ECO:0000313" key="7">
    <source>
        <dbReference type="Proteomes" id="UP000663855"/>
    </source>
</evidence>
<dbReference type="Proteomes" id="UP000676336">
    <property type="component" value="Unassembled WGS sequence"/>
</dbReference>
<protein>
    <submittedName>
        <fullName evidence="1">Uncharacterized protein</fullName>
    </submittedName>
</protein>
<evidence type="ECO:0000313" key="4">
    <source>
        <dbReference type="EMBL" id="CAF4043532.1"/>
    </source>
</evidence>
<dbReference type="Proteomes" id="UP000663855">
    <property type="component" value="Unassembled WGS sequence"/>
</dbReference>
<accession>A0A814WPN2</accession>
<sequence length="72" mass="7818">MPCRKCGCQSFRWNPVSAAQKAWSGSSASGSVTLKGSVAVNVQPGVLPMQDNKSDQTAYRNCLCGHHYNYHT</sequence>
<dbReference type="Proteomes" id="UP000663842">
    <property type="component" value="Unassembled WGS sequence"/>
</dbReference>
<evidence type="ECO:0000313" key="1">
    <source>
        <dbReference type="EMBL" id="CAF1205209.1"/>
    </source>
</evidence>
<gene>
    <name evidence="5" type="ORF">BYL167_LOCUS18629</name>
    <name evidence="1" type="ORF">CJN711_LOCUS12227</name>
    <name evidence="4" type="ORF">GIL414_LOCUS14040</name>
    <name evidence="3" type="ORF">OVN521_LOCUS16815</name>
    <name evidence="2" type="ORF">SMN809_LOCUS10772</name>
    <name evidence="6" type="ORF">UXM345_LOCUS28956</name>
</gene>
<dbReference type="EMBL" id="CAJOBI010003744">
    <property type="protein sequence ID" value="CAF3979427.1"/>
    <property type="molecule type" value="Genomic_DNA"/>
</dbReference>
<dbReference type="EMBL" id="CAJOBF010006892">
    <property type="protein sequence ID" value="CAF4218338.1"/>
    <property type="molecule type" value="Genomic_DNA"/>
</dbReference>
<dbReference type="AlphaFoldDB" id="A0A814WPN2"/>
<dbReference type="Proteomes" id="UP000681967">
    <property type="component" value="Unassembled WGS sequence"/>
</dbReference>
<dbReference type="Proteomes" id="UP000681720">
    <property type="component" value="Unassembled WGS sequence"/>
</dbReference>
<comment type="caution">
    <text evidence="1">The sequence shown here is derived from an EMBL/GenBank/DDBJ whole genome shotgun (WGS) entry which is preliminary data.</text>
</comment>
<name>A0A814WPN2_9BILA</name>
<dbReference type="EMBL" id="CAJOBJ010005834">
    <property type="protein sequence ID" value="CAF4043532.1"/>
    <property type="molecule type" value="Genomic_DNA"/>
</dbReference>
<dbReference type="EMBL" id="CAJOBG010002844">
    <property type="protein sequence ID" value="CAF4031323.1"/>
    <property type="molecule type" value="Genomic_DNA"/>
</dbReference>
<evidence type="ECO:0000313" key="8">
    <source>
        <dbReference type="Proteomes" id="UP000663866"/>
    </source>
</evidence>
<dbReference type="Proteomes" id="UP000663866">
    <property type="component" value="Unassembled WGS sequence"/>
</dbReference>
<dbReference type="EMBL" id="CAJNOV010005342">
    <property type="protein sequence ID" value="CAF1205209.1"/>
    <property type="molecule type" value="Genomic_DNA"/>
</dbReference>
<evidence type="ECO:0000313" key="5">
    <source>
        <dbReference type="EMBL" id="CAF4091560.1"/>
    </source>
</evidence>
<evidence type="ECO:0000313" key="6">
    <source>
        <dbReference type="EMBL" id="CAF4218338.1"/>
    </source>
</evidence>